<dbReference type="AlphaFoldDB" id="A0A1H1Y7S5"/>
<keyword evidence="1" id="KW-0732">Signal</keyword>
<dbReference type="RefSeq" id="WP_091373441.1">
    <property type="nucleotide sequence ID" value="NZ_LT629740.1"/>
</dbReference>
<evidence type="ECO:0000256" key="1">
    <source>
        <dbReference type="SAM" id="SignalP"/>
    </source>
</evidence>
<proteinExistence type="predicted"/>
<dbReference type="PANTHER" id="PTHR35279">
    <property type="match status" value="1"/>
</dbReference>
<dbReference type="STRING" id="652787.SAMN05216490_2654"/>
<dbReference type="OrthoDB" id="2534034at2"/>
<protein>
    <recommendedName>
        <fullName evidence="4">Glycosylase</fullName>
    </recommendedName>
</protein>
<gene>
    <name evidence="2" type="ORF">SAMN05216490_2654</name>
</gene>
<dbReference type="PANTHER" id="PTHR35279:SF4">
    <property type="entry name" value="GLYCOSYL HYDROLASE FAMILY 32 N-TERMINAL DOMAIN-CONTAINING PROTEIN"/>
    <property type="match status" value="1"/>
</dbReference>
<name>A0A1H1Y7S5_MUCMA</name>
<dbReference type="Gene3D" id="2.115.10.20">
    <property type="entry name" value="Glycosyl hydrolase domain, family 43"/>
    <property type="match status" value="2"/>
</dbReference>
<dbReference type="SUPFAM" id="SSF75005">
    <property type="entry name" value="Arabinanase/levansucrase/invertase"/>
    <property type="match status" value="2"/>
</dbReference>
<keyword evidence="3" id="KW-1185">Reference proteome</keyword>
<feature type="signal peptide" evidence="1">
    <location>
        <begin position="1"/>
        <end position="22"/>
    </location>
</feature>
<dbReference type="Proteomes" id="UP000199679">
    <property type="component" value="Chromosome I"/>
</dbReference>
<accession>A0A1H1Y7S5</accession>
<evidence type="ECO:0000313" key="3">
    <source>
        <dbReference type="Proteomes" id="UP000199679"/>
    </source>
</evidence>
<evidence type="ECO:0000313" key="2">
    <source>
        <dbReference type="EMBL" id="SDT17441.1"/>
    </source>
</evidence>
<dbReference type="InterPro" id="IPR023296">
    <property type="entry name" value="Glyco_hydro_beta-prop_sf"/>
</dbReference>
<reference evidence="2 3" key="1">
    <citation type="submission" date="2016-10" db="EMBL/GenBank/DDBJ databases">
        <authorList>
            <person name="de Groot N.N."/>
        </authorList>
    </citation>
    <scope>NUCLEOTIDE SEQUENCE [LARGE SCALE GENOMIC DNA]</scope>
    <source>
        <strain evidence="2 3">MP1X4</strain>
    </source>
</reference>
<evidence type="ECO:0008006" key="4">
    <source>
        <dbReference type="Google" id="ProtNLM"/>
    </source>
</evidence>
<dbReference type="EMBL" id="LT629740">
    <property type="protein sequence ID" value="SDT17441.1"/>
    <property type="molecule type" value="Genomic_DNA"/>
</dbReference>
<feature type="chain" id="PRO_5009266280" description="Glycosylase" evidence="1">
    <location>
        <begin position="23"/>
        <end position="374"/>
    </location>
</feature>
<organism evidence="2 3">
    <name type="scientific">Mucilaginibacter mallensis</name>
    <dbReference type="NCBI Taxonomy" id="652787"/>
    <lineage>
        <taxon>Bacteria</taxon>
        <taxon>Pseudomonadati</taxon>
        <taxon>Bacteroidota</taxon>
        <taxon>Sphingobacteriia</taxon>
        <taxon>Sphingobacteriales</taxon>
        <taxon>Sphingobacteriaceae</taxon>
        <taxon>Mucilaginibacter</taxon>
    </lineage>
</organism>
<sequence length="374" mass="42749">MKLKQIILTTLIGITTLGSVMAQSDINKVPDNVMQQVYDQVKTPYKYGLVVVPGDNSKKVDCPTIFRKSGKWFMTYIVFNGRGYETWLSNSKDLLHWETTGRIMSFSDTTNWDNNQKAGYPALIDTKWGGSYDLQKYDGKYWMSYFGGHDRGYEKGMLSIGIAYTNQDPTVAHEWTRLDHPVLSVLDKDVSWWDNHTQYKETVIWDKSKLTGHQFVMYYNANGDSVDKKHGAERIGMATSDDMLHWTRYGKDPVLNHGPGITGDPDIQKIGNVYVMFYFGAFWKTGLGGVFNRFACSYDLIHWTDWTGEKLIQASEPFDNEFAHKSYVVNWKGVVYHFYCAVDKTQQRGIAVATSKDMGKSEVNFVAPPVKVKK</sequence>